<keyword evidence="6" id="KW-0732">Signal</keyword>
<dbReference type="PANTHER" id="PTHR24034">
    <property type="entry name" value="EGF-LIKE DOMAIN-CONTAINING PROTEIN"/>
    <property type="match status" value="1"/>
</dbReference>
<feature type="compositionally biased region" description="Polar residues" evidence="4">
    <location>
        <begin position="887"/>
        <end position="907"/>
    </location>
</feature>
<evidence type="ECO:0000256" key="2">
    <source>
        <dbReference type="ARBA" id="ARBA00022737"/>
    </source>
</evidence>
<dbReference type="Gene3D" id="2.10.25.10">
    <property type="entry name" value="Laminin"/>
    <property type="match status" value="1"/>
</dbReference>
<dbReference type="PROSITE" id="PS01187">
    <property type="entry name" value="EGF_CA"/>
    <property type="match status" value="1"/>
</dbReference>
<dbReference type="InParanoid" id="B8BSL1"/>
<evidence type="ECO:0000259" key="7">
    <source>
        <dbReference type="SMART" id="SM00179"/>
    </source>
</evidence>
<dbReference type="GeneID" id="7449768"/>
<sequence length="987" mass="107732">MTSRTIHTLSLLLLATPFLPSTTSSASPCERLPTSLTYTQATAPHDVSAILRSVYEKINRDVTGVVDVEVEWSGTEIHKRVGERIVKCTVTRLWESVVGALDKEGRGGSGGGGTTSNNEENKSIDEQGREVATQCFEVPFTILDVNECTVESTHPMAHRCHPPSICVNTLGSYECMCPSEDDNAISSNAIKSFNFVANTDFWKEMNDEQRSPWELSFGSSTESSCGGLASTFACCEEDGHSAEGSFCRSSFRCPVDPCNESKQQQQQQRNKQQQAGRRGASSAQCANNALCQRSSSPLSQPNYNCICPTGLLGNGRRCRPNVDGMPQPKVRYDGKTPTEETARALASGLICGCTEPVVDACSGFPKCPVTSSNTPTCACKPGFFRDERFGCVDENPPVLHIRPDPSHTDPKTGITRLVQGEKYEEHGVDVIDDNAEEYLRSLKIAYSRPLPQGCLLEMGEFHVNYTVATPWTDPEFVRAKRTVVIENVNECRVKEDVGVGKYCPELVAMCDGESGAMCVDEIGTYSCKCPVGTEGDGFLPIPRLKLDGKGGYVGSMIPLNYRGGTGCRDTSRPTIDIIGPNPKKFLVAKPSGLKSIMRMGEDKDTNASVEKLLAEQRSHYENQIRFMIKSTSGAELCATTSKPNVRATDCIHAQDQTYKGVVDLSARVSVGEPIAKDGYPLQWKIPYNVIDDAGNKAKTVWRDIVVDEVDLNDFERKTKAEILANRKHEVDDAVNSALIQERKRVGANGNNKSRSCPACEPCVCKGTNQNAGTLTAAECNSICEMKVAGVLARESGNEGTTCTPDVISSRRVSGHRWVEDILDSLEEMLGASTLILLLMGCTLATMLYVLQRLITALFASRGPDTRTYYHSADDAEREKIMAQNVSYYRSPSSTKENRQSTPGSGAASSVPLPPTASLSSQRNGVFSPHEKRTNKVGAQSQQRQGETSQYSSPFRTEDGTDSIYQTMPPITPLRNDNAGRYNLRSNN</sequence>
<reference evidence="9 10" key="2">
    <citation type="journal article" date="2008" name="Nature">
        <title>The Phaeodactylum genome reveals the evolutionary history of diatom genomes.</title>
        <authorList>
            <person name="Bowler C."/>
            <person name="Allen A.E."/>
            <person name="Badger J.H."/>
            <person name="Grimwood J."/>
            <person name="Jabbari K."/>
            <person name="Kuo A."/>
            <person name="Maheswari U."/>
            <person name="Martens C."/>
            <person name="Maumus F."/>
            <person name="Otillar R.P."/>
            <person name="Rayko E."/>
            <person name="Salamov A."/>
            <person name="Vandepoele K."/>
            <person name="Beszteri B."/>
            <person name="Gruber A."/>
            <person name="Heijde M."/>
            <person name="Katinka M."/>
            <person name="Mock T."/>
            <person name="Valentin K."/>
            <person name="Verret F."/>
            <person name="Berges J.A."/>
            <person name="Brownlee C."/>
            <person name="Cadoret J.P."/>
            <person name="Chiovitti A."/>
            <person name="Choi C.J."/>
            <person name="Coesel S."/>
            <person name="De Martino A."/>
            <person name="Detter J.C."/>
            <person name="Durkin C."/>
            <person name="Falciatore A."/>
            <person name="Fournet J."/>
            <person name="Haruta M."/>
            <person name="Huysman M.J."/>
            <person name="Jenkins B.D."/>
            <person name="Jiroutova K."/>
            <person name="Jorgensen R.E."/>
            <person name="Joubert Y."/>
            <person name="Kaplan A."/>
            <person name="Kroger N."/>
            <person name="Kroth P.G."/>
            <person name="La Roche J."/>
            <person name="Lindquist E."/>
            <person name="Lommer M."/>
            <person name="Martin-Jezequel V."/>
            <person name="Lopez P.J."/>
            <person name="Lucas S."/>
            <person name="Mangogna M."/>
            <person name="McGinnis K."/>
            <person name="Medlin L.K."/>
            <person name="Montsant A."/>
            <person name="Oudot-Le Secq M.P."/>
            <person name="Napoli C."/>
            <person name="Obornik M."/>
            <person name="Parker M.S."/>
            <person name="Petit J.L."/>
            <person name="Porcel B.M."/>
            <person name="Poulsen N."/>
            <person name="Robison M."/>
            <person name="Rychlewski L."/>
            <person name="Rynearson T.A."/>
            <person name="Schmutz J."/>
            <person name="Shapiro H."/>
            <person name="Siaut M."/>
            <person name="Stanley M."/>
            <person name="Sussman M.R."/>
            <person name="Taylor A.R."/>
            <person name="Vardi A."/>
            <person name="von Dassow P."/>
            <person name="Vyverman W."/>
            <person name="Willis A."/>
            <person name="Wyrwicz L.S."/>
            <person name="Rokhsar D.S."/>
            <person name="Weissenbach J."/>
            <person name="Armbrust E.V."/>
            <person name="Green B.R."/>
            <person name="Van de Peer Y."/>
            <person name="Grigoriev I.V."/>
        </authorList>
    </citation>
    <scope>NUCLEOTIDE SEQUENCE [LARGE SCALE GENOMIC DNA]</scope>
    <source>
        <strain evidence="9 10">CCMP1335</strain>
    </source>
</reference>
<evidence type="ECO:0000259" key="8">
    <source>
        <dbReference type="SMART" id="SM00181"/>
    </source>
</evidence>
<feature type="transmembrane region" description="Helical" evidence="5">
    <location>
        <begin position="828"/>
        <end position="850"/>
    </location>
</feature>
<feature type="chain" id="PRO_5002868939" description="EGF-like domain-containing protein" evidence="6">
    <location>
        <begin position="26"/>
        <end position="987"/>
    </location>
</feature>
<dbReference type="EMBL" id="CM000638">
    <property type="protein sequence ID" value="EED96743.1"/>
    <property type="molecule type" value="Genomic_DNA"/>
</dbReference>
<dbReference type="RefSeq" id="XP_002287102.1">
    <property type="nucleotide sequence ID" value="XM_002287066.1"/>
</dbReference>
<evidence type="ECO:0000256" key="6">
    <source>
        <dbReference type="SAM" id="SignalP"/>
    </source>
</evidence>
<evidence type="ECO:0000256" key="4">
    <source>
        <dbReference type="SAM" id="MobiDB-lite"/>
    </source>
</evidence>
<dbReference type="SMART" id="SM00179">
    <property type="entry name" value="EGF_CA"/>
    <property type="match status" value="2"/>
</dbReference>
<dbReference type="Proteomes" id="UP000001449">
    <property type="component" value="Chromosome 1"/>
</dbReference>
<dbReference type="InterPro" id="IPR000742">
    <property type="entry name" value="EGF"/>
</dbReference>
<feature type="domain" description="EGF-like" evidence="8">
    <location>
        <begin position="257"/>
        <end position="319"/>
    </location>
</feature>
<keyword evidence="5" id="KW-0812">Transmembrane</keyword>
<feature type="domain" description="EGF-like" evidence="8">
    <location>
        <begin position="352"/>
        <end position="392"/>
    </location>
</feature>
<dbReference type="AlphaFoldDB" id="B8BSL1"/>
<evidence type="ECO:0000313" key="9">
    <source>
        <dbReference type="EMBL" id="EED96743.1"/>
    </source>
</evidence>
<feature type="domain" description="EGF-like" evidence="8">
    <location>
        <begin position="502"/>
        <end position="539"/>
    </location>
</feature>
<evidence type="ECO:0000256" key="3">
    <source>
        <dbReference type="ARBA" id="ARBA00023157"/>
    </source>
</evidence>
<reference evidence="9 10" key="1">
    <citation type="journal article" date="2004" name="Science">
        <title>The genome of the diatom Thalassiosira pseudonana: ecology, evolution, and metabolism.</title>
        <authorList>
            <person name="Armbrust E.V."/>
            <person name="Berges J.A."/>
            <person name="Bowler C."/>
            <person name="Green B.R."/>
            <person name="Martinez D."/>
            <person name="Putnam N.H."/>
            <person name="Zhou S."/>
            <person name="Allen A.E."/>
            <person name="Apt K.E."/>
            <person name="Bechner M."/>
            <person name="Brzezinski M.A."/>
            <person name="Chaal B.K."/>
            <person name="Chiovitti A."/>
            <person name="Davis A.K."/>
            <person name="Demarest M.S."/>
            <person name="Detter J.C."/>
            <person name="Glavina T."/>
            <person name="Goodstein D."/>
            <person name="Hadi M.Z."/>
            <person name="Hellsten U."/>
            <person name="Hildebrand M."/>
            <person name="Jenkins B.D."/>
            <person name="Jurka J."/>
            <person name="Kapitonov V.V."/>
            <person name="Kroger N."/>
            <person name="Lau W.W."/>
            <person name="Lane T.W."/>
            <person name="Larimer F.W."/>
            <person name="Lippmeier J.C."/>
            <person name="Lucas S."/>
            <person name="Medina M."/>
            <person name="Montsant A."/>
            <person name="Obornik M."/>
            <person name="Parker M.S."/>
            <person name="Palenik B."/>
            <person name="Pazour G.J."/>
            <person name="Richardson P.M."/>
            <person name="Rynearson T.A."/>
            <person name="Saito M.A."/>
            <person name="Schwartz D.C."/>
            <person name="Thamatrakoln K."/>
            <person name="Valentin K."/>
            <person name="Vardi A."/>
            <person name="Wilkerson F.P."/>
            <person name="Rokhsar D.S."/>
        </authorList>
    </citation>
    <scope>NUCLEOTIDE SEQUENCE [LARGE SCALE GENOMIC DNA]</scope>
    <source>
        <strain evidence="9 10">CCMP1335</strain>
    </source>
</reference>
<keyword evidence="3" id="KW-1015">Disulfide bond</keyword>
<feature type="domain" description="EGF-like calcium-binding" evidence="7">
    <location>
        <begin position="487"/>
        <end position="539"/>
    </location>
</feature>
<dbReference type="InterPro" id="IPR018097">
    <property type="entry name" value="EGF_Ca-bd_CS"/>
</dbReference>
<feature type="signal peptide" evidence="6">
    <location>
        <begin position="1"/>
        <end position="25"/>
    </location>
</feature>
<dbReference type="PROSITE" id="PS00010">
    <property type="entry name" value="ASX_HYDROXYL"/>
    <property type="match status" value="1"/>
</dbReference>
<protein>
    <recommendedName>
        <fullName evidence="11">EGF-like domain-containing protein</fullName>
    </recommendedName>
</protein>
<keyword evidence="1" id="KW-0245">EGF-like domain</keyword>
<proteinExistence type="predicted"/>
<dbReference type="HOGENOM" id="CLU_324791_0_0_1"/>
<keyword evidence="5" id="KW-1133">Transmembrane helix</keyword>
<dbReference type="PaxDb" id="35128-Thaps2021"/>
<feature type="region of interest" description="Disordered" evidence="4">
    <location>
        <begin position="887"/>
        <end position="987"/>
    </location>
</feature>
<feature type="domain" description="EGF-like calcium-binding" evidence="7">
    <location>
        <begin position="144"/>
        <end position="190"/>
    </location>
</feature>
<dbReference type="InterPro" id="IPR000152">
    <property type="entry name" value="EGF-type_Asp/Asn_hydroxyl_site"/>
</dbReference>
<keyword evidence="2" id="KW-0677">Repeat</keyword>
<keyword evidence="5" id="KW-0472">Membrane</keyword>
<dbReference type="InterPro" id="IPR049883">
    <property type="entry name" value="NOTCH1_EGF-like"/>
</dbReference>
<feature type="domain" description="EGF-like" evidence="8">
    <location>
        <begin position="147"/>
        <end position="180"/>
    </location>
</feature>
<organism evidence="9 10">
    <name type="scientific">Thalassiosira pseudonana</name>
    <name type="common">Marine diatom</name>
    <name type="synonym">Cyclotella nana</name>
    <dbReference type="NCBI Taxonomy" id="35128"/>
    <lineage>
        <taxon>Eukaryota</taxon>
        <taxon>Sar</taxon>
        <taxon>Stramenopiles</taxon>
        <taxon>Ochrophyta</taxon>
        <taxon>Bacillariophyta</taxon>
        <taxon>Coscinodiscophyceae</taxon>
        <taxon>Thalassiosirophycidae</taxon>
        <taxon>Thalassiosirales</taxon>
        <taxon>Thalassiosiraceae</taxon>
        <taxon>Thalassiosira</taxon>
    </lineage>
</organism>
<accession>B8BSL1</accession>
<dbReference type="CDD" id="cd00054">
    <property type="entry name" value="EGF_CA"/>
    <property type="match status" value="1"/>
</dbReference>
<feature type="region of interest" description="Disordered" evidence="4">
    <location>
        <begin position="104"/>
        <end position="126"/>
    </location>
</feature>
<dbReference type="SMART" id="SM00181">
    <property type="entry name" value="EGF"/>
    <property type="match status" value="4"/>
</dbReference>
<dbReference type="Pfam" id="PF07645">
    <property type="entry name" value="EGF_CA"/>
    <property type="match status" value="1"/>
</dbReference>
<keyword evidence="10" id="KW-1185">Reference proteome</keyword>
<gene>
    <name evidence="9" type="ORF">THAPSDRAFT_2021</name>
</gene>
<dbReference type="InterPro" id="IPR050751">
    <property type="entry name" value="ECM_structural_protein"/>
</dbReference>
<dbReference type="OMA" id="SPWELSF"/>
<dbReference type="KEGG" id="tps:THAPSDRAFT_2021"/>
<evidence type="ECO:0000313" key="10">
    <source>
        <dbReference type="Proteomes" id="UP000001449"/>
    </source>
</evidence>
<dbReference type="GO" id="GO:0005509">
    <property type="term" value="F:calcium ion binding"/>
    <property type="evidence" value="ECO:0007669"/>
    <property type="project" value="InterPro"/>
</dbReference>
<dbReference type="PANTHER" id="PTHR24034:SF89">
    <property type="entry name" value="COMPLEMENT COMPONENT C1Q RECEPTOR"/>
    <property type="match status" value="1"/>
</dbReference>
<evidence type="ECO:0000256" key="5">
    <source>
        <dbReference type="SAM" id="Phobius"/>
    </source>
</evidence>
<name>B8BSL1_THAPS</name>
<feature type="compositionally biased region" description="Polar residues" evidence="4">
    <location>
        <begin position="936"/>
        <end position="954"/>
    </location>
</feature>
<evidence type="ECO:0008006" key="11">
    <source>
        <dbReference type="Google" id="ProtNLM"/>
    </source>
</evidence>
<evidence type="ECO:0000256" key="1">
    <source>
        <dbReference type="ARBA" id="ARBA00022536"/>
    </source>
</evidence>
<dbReference type="InterPro" id="IPR001881">
    <property type="entry name" value="EGF-like_Ca-bd_dom"/>
</dbReference>
<dbReference type="eggNOG" id="ENOG502RY5A">
    <property type="taxonomic scope" value="Eukaryota"/>
</dbReference>